<accession>A0A934K2N1</accession>
<dbReference type="Gene3D" id="3.30.1480.10">
    <property type="entry name" value="NusA, N-terminal domain"/>
    <property type="match status" value="1"/>
</dbReference>
<evidence type="ECO:0000259" key="8">
    <source>
        <dbReference type="Pfam" id="PF13184"/>
    </source>
</evidence>
<evidence type="ECO:0000313" key="13">
    <source>
        <dbReference type="Proteomes" id="UP000606991"/>
    </source>
</evidence>
<keyword evidence="4 7" id="KW-0694">RNA-binding</keyword>
<dbReference type="InterPro" id="IPR009019">
    <property type="entry name" value="KH_sf_prok-type"/>
</dbReference>
<accession>A0A2W6A3F6</accession>
<dbReference type="GO" id="GO:0006353">
    <property type="term" value="P:DNA-templated transcription termination"/>
    <property type="evidence" value="ECO:0007669"/>
    <property type="project" value="UniProtKB-KW"/>
</dbReference>
<evidence type="ECO:0000256" key="5">
    <source>
        <dbReference type="ARBA" id="ARBA00023015"/>
    </source>
</evidence>
<evidence type="ECO:0000313" key="11">
    <source>
        <dbReference type="EMBL" id="PZR78154.1"/>
    </source>
</evidence>
<dbReference type="EMBL" id="JAEKNS010000069">
    <property type="protein sequence ID" value="MBJ7594488.1"/>
    <property type="molecule type" value="Genomic_DNA"/>
</dbReference>
<dbReference type="SUPFAM" id="SSF69705">
    <property type="entry name" value="Transcription factor NusA, N-terminal domain"/>
    <property type="match status" value="1"/>
</dbReference>
<dbReference type="GO" id="GO:0003723">
    <property type="term" value="F:RNA binding"/>
    <property type="evidence" value="ECO:0007669"/>
    <property type="project" value="UniProtKB-UniRule"/>
</dbReference>
<gene>
    <name evidence="11" type="ORF">DLM65_13870</name>
    <name evidence="10" type="ORF">JF886_06420</name>
</gene>
<dbReference type="SUPFAM" id="SSF54814">
    <property type="entry name" value="Prokaryotic type KH domain (KH-domain type II)"/>
    <property type="match status" value="2"/>
</dbReference>
<dbReference type="FunFam" id="3.30.300.20:FF:000005">
    <property type="entry name" value="Transcription termination/antitermination protein NusA"/>
    <property type="match status" value="1"/>
</dbReference>
<organism evidence="11 12">
    <name type="scientific">Candidatus Aeolococcus gillhamiae</name>
    <dbReference type="NCBI Taxonomy" id="3127015"/>
    <lineage>
        <taxon>Bacteria</taxon>
        <taxon>Bacillati</taxon>
        <taxon>Candidatus Dormiibacterota</taxon>
        <taxon>Candidatus Dormibacteria</taxon>
        <taxon>Candidatus Aeolococcales</taxon>
        <taxon>Candidatus Aeolococcaceae</taxon>
        <taxon>Candidatus Aeolococcus</taxon>
    </lineage>
</organism>
<dbReference type="InterPro" id="IPR015946">
    <property type="entry name" value="KH_dom-like_a/b"/>
</dbReference>
<reference evidence="10 13" key="3">
    <citation type="submission" date="2020-10" db="EMBL/GenBank/DDBJ databases">
        <title>Ca. Dormibacterota MAGs.</title>
        <authorList>
            <person name="Montgomery K."/>
        </authorList>
    </citation>
    <scope>NUCLEOTIDE SEQUENCE [LARGE SCALE GENOMIC DNA]</scope>
    <source>
        <strain evidence="10">SC8812_S17_18</strain>
    </source>
</reference>
<evidence type="ECO:0000313" key="10">
    <source>
        <dbReference type="EMBL" id="MBJ7594488.1"/>
    </source>
</evidence>
<dbReference type="AlphaFoldDB" id="A0A2W6A3F6"/>
<dbReference type="Pfam" id="PF26594">
    <property type="entry name" value="KH_NusA_2nd"/>
    <property type="match status" value="1"/>
</dbReference>
<keyword evidence="6" id="KW-0804">Transcription</keyword>
<dbReference type="PANTHER" id="PTHR22648">
    <property type="entry name" value="TRANSCRIPTION TERMINATION FACTOR NUSA"/>
    <property type="match status" value="1"/>
</dbReference>
<dbReference type="Gene3D" id="2.40.50.140">
    <property type="entry name" value="Nucleic acid-binding proteins"/>
    <property type="match status" value="1"/>
</dbReference>
<dbReference type="InterPro" id="IPR036555">
    <property type="entry name" value="NusA_N_sf"/>
</dbReference>
<dbReference type="InterPro" id="IPR058582">
    <property type="entry name" value="KH_NusA_2nd"/>
</dbReference>
<feature type="domain" description="NusA-like second KH" evidence="9">
    <location>
        <begin position="258"/>
        <end position="317"/>
    </location>
</feature>
<evidence type="ECO:0000256" key="3">
    <source>
        <dbReference type="ARBA" id="ARBA00022814"/>
    </source>
</evidence>
<reference evidence="11 12" key="1">
    <citation type="journal article" date="2017" name="Nature">
        <title>Atmospheric trace gases support primary production in Antarctic desert surface soil.</title>
        <authorList>
            <person name="Ji M."/>
            <person name="Greening C."/>
            <person name="Vanwonterghem I."/>
            <person name="Carere C.R."/>
            <person name="Bay S.K."/>
            <person name="Steen J.A."/>
            <person name="Montgomery K."/>
            <person name="Lines T."/>
            <person name="Beardall J."/>
            <person name="van Dorst J."/>
            <person name="Snape I."/>
            <person name="Stott M.B."/>
            <person name="Hugenholtz P."/>
            <person name="Ferrari B.C."/>
        </authorList>
    </citation>
    <scope>NUCLEOTIDE SEQUENCE [LARGE SCALE GENOMIC DNA]</scope>
    <source>
        <strain evidence="11">RRmetagenome_bin12</strain>
    </source>
</reference>
<reference evidence="11" key="2">
    <citation type="submission" date="2018-05" db="EMBL/GenBank/DDBJ databases">
        <authorList>
            <person name="Ferrari B."/>
        </authorList>
    </citation>
    <scope>NUCLEOTIDE SEQUENCE</scope>
    <source>
        <strain evidence="11">RRmetagenome_bin12</strain>
    </source>
</reference>
<dbReference type="Proteomes" id="UP000248724">
    <property type="component" value="Unassembled WGS sequence"/>
</dbReference>
<name>A0A2W6A3F6_9BACT</name>
<keyword evidence="2" id="KW-0963">Cytoplasm</keyword>
<proteinExistence type="predicted"/>
<keyword evidence="5" id="KW-0805">Transcription regulation</keyword>
<evidence type="ECO:0000313" key="12">
    <source>
        <dbReference type="Proteomes" id="UP000248724"/>
    </source>
</evidence>
<dbReference type="GO" id="GO:0003700">
    <property type="term" value="F:DNA-binding transcription factor activity"/>
    <property type="evidence" value="ECO:0007669"/>
    <property type="project" value="InterPro"/>
</dbReference>
<keyword evidence="3" id="KW-0889">Transcription antitermination</keyword>
<evidence type="ECO:0000256" key="4">
    <source>
        <dbReference type="ARBA" id="ARBA00022884"/>
    </source>
</evidence>
<evidence type="ECO:0000256" key="6">
    <source>
        <dbReference type="ARBA" id="ARBA00023163"/>
    </source>
</evidence>
<comment type="caution">
    <text evidence="11">The sequence shown here is derived from an EMBL/GenBank/DDBJ whole genome shotgun (WGS) entry which is preliminary data.</text>
</comment>
<evidence type="ECO:0000259" key="9">
    <source>
        <dbReference type="Pfam" id="PF26594"/>
    </source>
</evidence>
<protein>
    <submittedName>
        <fullName evidence="11">Transcription termination/antitermination protein NusA</fullName>
    </submittedName>
</protein>
<sequence length="320" mass="34490">MADMVPDLLDGVIATLRESTALSDDRLAALFESAFEETYRRVIDDDSAVHARVDLLSGSCTMYRRGPDGEELAVDVAVPDFPRQAAQAARAAVATALREAGKDRVLREASLRRGELIDTIVDTHSGPVWYLRAGDLRVLLPPEEQIPGEELVPGRHLKVMVLEGRRRSQDAVVVVSRSHPQLLRLLLEQEVPEAANGQVLVRGIVREAGRRSKVAVEAADPAVDARGACIGPRGIRHQAITSVLGGEQVQIVVWSDDPATYIANALAPATVRGVELDEATRTATVTVDTDQLSLAIGRGGDNARLVARLCGWRIDVVAGE</sequence>
<dbReference type="InterPro" id="IPR012340">
    <property type="entry name" value="NA-bd_OB-fold"/>
</dbReference>
<dbReference type="PROSITE" id="PS50084">
    <property type="entry name" value="KH_TYPE_1"/>
    <property type="match status" value="1"/>
</dbReference>
<dbReference type="GO" id="GO:0005829">
    <property type="term" value="C:cytosol"/>
    <property type="evidence" value="ECO:0007669"/>
    <property type="project" value="TreeGrafter"/>
</dbReference>
<dbReference type="Gene3D" id="3.30.300.20">
    <property type="match status" value="2"/>
</dbReference>
<dbReference type="CDD" id="cd22529">
    <property type="entry name" value="KH-II_NusA_rpt2"/>
    <property type="match status" value="1"/>
</dbReference>
<dbReference type="Proteomes" id="UP000606991">
    <property type="component" value="Unassembled WGS sequence"/>
</dbReference>
<dbReference type="GO" id="GO:0031564">
    <property type="term" value="P:transcription antitermination"/>
    <property type="evidence" value="ECO:0007669"/>
    <property type="project" value="UniProtKB-KW"/>
</dbReference>
<keyword evidence="1" id="KW-0806">Transcription termination</keyword>
<dbReference type="RefSeq" id="WP_337310732.1">
    <property type="nucleotide sequence ID" value="NZ_JAEKNS010000069.1"/>
</dbReference>
<dbReference type="InterPro" id="IPR025249">
    <property type="entry name" value="TF_NusA_KH_1st"/>
</dbReference>
<feature type="domain" description="Transcription factor NusA first KH" evidence="8">
    <location>
        <begin position="177"/>
        <end position="254"/>
    </location>
</feature>
<evidence type="ECO:0000256" key="1">
    <source>
        <dbReference type="ARBA" id="ARBA00022472"/>
    </source>
</evidence>
<evidence type="ECO:0000256" key="2">
    <source>
        <dbReference type="ARBA" id="ARBA00022490"/>
    </source>
</evidence>
<dbReference type="PANTHER" id="PTHR22648:SF0">
    <property type="entry name" value="TRANSCRIPTION TERMINATION_ANTITERMINATION PROTEIN NUSA"/>
    <property type="match status" value="1"/>
</dbReference>
<dbReference type="InterPro" id="IPR030842">
    <property type="entry name" value="TF_NusA_bacterial"/>
</dbReference>
<dbReference type="EMBL" id="QHBU01000268">
    <property type="protein sequence ID" value="PZR78154.1"/>
    <property type="molecule type" value="Genomic_DNA"/>
</dbReference>
<dbReference type="Pfam" id="PF13184">
    <property type="entry name" value="KH_NusA_1st"/>
    <property type="match status" value="1"/>
</dbReference>
<evidence type="ECO:0000256" key="7">
    <source>
        <dbReference type="PROSITE-ProRule" id="PRU00117"/>
    </source>
</evidence>